<dbReference type="GO" id="GO:1990189">
    <property type="term" value="F:protein N-terminal-serine acetyltransferase activity"/>
    <property type="evidence" value="ECO:0007669"/>
    <property type="project" value="TreeGrafter"/>
</dbReference>
<dbReference type="Proteomes" id="UP000660668">
    <property type="component" value="Unassembled WGS sequence"/>
</dbReference>
<dbReference type="InterPro" id="IPR000182">
    <property type="entry name" value="GNAT_dom"/>
</dbReference>
<dbReference type="AlphaFoldDB" id="A0A930VPJ1"/>
<name>A0A930VPJ1_9ACTN</name>
<evidence type="ECO:0000313" key="2">
    <source>
        <dbReference type="EMBL" id="MBF4768456.1"/>
    </source>
</evidence>
<dbReference type="GO" id="GO:0005737">
    <property type="term" value="C:cytoplasm"/>
    <property type="evidence" value="ECO:0007669"/>
    <property type="project" value="TreeGrafter"/>
</dbReference>
<dbReference type="InterPro" id="IPR016181">
    <property type="entry name" value="Acyl_CoA_acyltransferase"/>
</dbReference>
<dbReference type="Pfam" id="PF00583">
    <property type="entry name" value="Acetyltransf_1"/>
    <property type="match status" value="1"/>
</dbReference>
<accession>A0A930VPJ1</accession>
<dbReference type="InterPro" id="IPR051908">
    <property type="entry name" value="Ribosomal_N-acetyltransferase"/>
</dbReference>
<dbReference type="GO" id="GO:0008999">
    <property type="term" value="F:protein-N-terminal-alanine acetyltransferase activity"/>
    <property type="evidence" value="ECO:0007669"/>
    <property type="project" value="TreeGrafter"/>
</dbReference>
<sequence length="325" mass="35417">MTDTLVDRELTLRRAVPADARDISEVYSEADTRHWMLWDGDLPGEAEALANIERSEGAWADGWGGVFRVVVDGHVVGGAMLRFADPGVGEAAYFLRQSVRGRGLATRALLLVADWGFREHGLMRVFARVDPQNTASVGVVERAGFTCEGRERQSARYPGGRWFDSLVYSLLPAERVAIRPATPADAEFLTDAAMAATEDQGRFPAELDRAEYREGFLEWTREQLGPGVPDSTTSVVTAYGVDVGRLRVVRTPELVALSGLQLLPAHQGKGIGTHIVRDLMAEAAASGRGFGLSVEKDNPRALALYERLGLSVVGDDGDEWVLRLP</sequence>
<dbReference type="PANTHER" id="PTHR43441:SF10">
    <property type="entry name" value="ACETYLTRANSFERASE"/>
    <property type="match status" value="1"/>
</dbReference>
<dbReference type="EMBL" id="JADKPO010000014">
    <property type="protein sequence ID" value="MBF4768456.1"/>
    <property type="molecule type" value="Genomic_DNA"/>
</dbReference>
<feature type="domain" description="N-acetyltransferase" evidence="1">
    <location>
        <begin position="176"/>
        <end position="325"/>
    </location>
</feature>
<dbReference type="PROSITE" id="PS51186">
    <property type="entry name" value="GNAT"/>
    <property type="match status" value="2"/>
</dbReference>
<keyword evidence="3" id="KW-1185">Reference proteome</keyword>
<gene>
    <name evidence="2" type="ORF">ISU10_11835</name>
</gene>
<reference evidence="2" key="1">
    <citation type="submission" date="2020-11" db="EMBL/GenBank/DDBJ databases">
        <title>Nocardioides cynanchi sp. nov., isolated from soil of rhizosphere of Cynanchum wilfordii.</title>
        <authorList>
            <person name="Lee J.-S."/>
            <person name="Suh M.K."/>
            <person name="Kim J.-S."/>
        </authorList>
    </citation>
    <scope>NUCLEOTIDE SEQUENCE</scope>
    <source>
        <strain evidence="2">KCTC 19276</strain>
    </source>
</reference>
<feature type="domain" description="N-acetyltransferase" evidence="1">
    <location>
        <begin position="10"/>
        <end position="173"/>
    </location>
</feature>
<evidence type="ECO:0000259" key="1">
    <source>
        <dbReference type="PROSITE" id="PS51186"/>
    </source>
</evidence>
<dbReference type="RefSeq" id="WP_194696606.1">
    <property type="nucleotide sequence ID" value="NZ_JADKPO010000014.1"/>
</dbReference>
<dbReference type="Gene3D" id="3.40.630.30">
    <property type="match status" value="2"/>
</dbReference>
<evidence type="ECO:0000313" key="3">
    <source>
        <dbReference type="Proteomes" id="UP000660668"/>
    </source>
</evidence>
<dbReference type="SUPFAM" id="SSF55729">
    <property type="entry name" value="Acyl-CoA N-acyltransferases (Nat)"/>
    <property type="match status" value="2"/>
</dbReference>
<organism evidence="2 3">
    <name type="scientific">Nocardioides agariphilus</name>
    <dbReference type="NCBI Taxonomy" id="433664"/>
    <lineage>
        <taxon>Bacteria</taxon>
        <taxon>Bacillati</taxon>
        <taxon>Actinomycetota</taxon>
        <taxon>Actinomycetes</taxon>
        <taxon>Propionibacteriales</taxon>
        <taxon>Nocardioidaceae</taxon>
        <taxon>Nocardioides</taxon>
    </lineage>
</organism>
<comment type="caution">
    <text evidence="2">The sequence shown here is derived from an EMBL/GenBank/DDBJ whole genome shotgun (WGS) entry which is preliminary data.</text>
</comment>
<proteinExistence type="predicted"/>
<protein>
    <submittedName>
        <fullName evidence="2">GNAT family N-acetyltransferase</fullName>
    </submittedName>
</protein>
<dbReference type="PANTHER" id="PTHR43441">
    <property type="entry name" value="RIBOSOMAL-PROTEIN-SERINE ACETYLTRANSFERASE"/>
    <property type="match status" value="1"/>
</dbReference>
<dbReference type="Pfam" id="PF13302">
    <property type="entry name" value="Acetyltransf_3"/>
    <property type="match status" value="1"/>
</dbReference>